<feature type="transmembrane region" description="Helical" evidence="6">
    <location>
        <begin position="158"/>
        <end position="183"/>
    </location>
</feature>
<feature type="transmembrane region" description="Helical" evidence="6">
    <location>
        <begin position="195"/>
        <end position="218"/>
    </location>
</feature>
<evidence type="ECO:0000256" key="2">
    <source>
        <dbReference type="ARBA" id="ARBA00022475"/>
    </source>
</evidence>
<keyword evidence="5 6" id="KW-0472">Membrane</keyword>
<feature type="domain" description="Major facilitator superfamily (MFS) profile" evidence="7">
    <location>
        <begin position="3"/>
        <end position="385"/>
    </location>
</feature>
<sequence length="395" mass="40672">MKNILFLPVAMFAFGMDAYVVAGIIPEISTSFHITEAQTAQMVTAFTLCYALSAPVLATLLAGFPTKKALVLSMLVFIVANLATIFSTHLTMLLASRALAGIGAGIFSPLAAASAASLVPAEKKGRALGLLLGGMSAGTVVGVPTGLALATWLGWQGVFAVVIGIAIIGLIGVVLGVPQICVAPPPSLKARVALLASRSVSATISVTFLTAVASLGLYSYLAPVITGITQQTNLTPYLWVWGLGGMIGSFTIGHIIDWVKHPKAILLGVLTLICVAIFSIPNSLSTPNSLSLTSIMAFLPFFLWGAAGWSSLAPQQHTLISLQPEHSAAVVALNSSSNYLGGAVGTLLGGLWLGHGLSVTQLVYAAAAVAAVAIIIQIGILRRDANSVTKECKST</sequence>
<dbReference type="PANTHER" id="PTHR43124:SF10">
    <property type="entry name" value="PURINE EFFLUX PUMP PBUE"/>
    <property type="match status" value="1"/>
</dbReference>
<evidence type="ECO:0000256" key="6">
    <source>
        <dbReference type="SAM" id="Phobius"/>
    </source>
</evidence>
<evidence type="ECO:0000313" key="9">
    <source>
        <dbReference type="Proteomes" id="UP001164748"/>
    </source>
</evidence>
<dbReference type="SUPFAM" id="SSF103473">
    <property type="entry name" value="MFS general substrate transporter"/>
    <property type="match status" value="1"/>
</dbReference>
<evidence type="ECO:0000256" key="4">
    <source>
        <dbReference type="ARBA" id="ARBA00022989"/>
    </source>
</evidence>
<dbReference type="InterPro" id="IPR050189">
    <property type="entry name" value="MFS_Efflux_Transporters"/>
</dbReference>
<dbReference type="GO" id="GO:0005886">
    <property type="term" value="C:plasma membrane"/>
    <property type="evidence" value="ECO:0007669"/>
    <property type="project" value="UniProtKB-SubCell"/>
</dbReference>
<dbReference type="EMBL" id="CP114588">
    <property type="protein sequence ID" value="WBA07789.1"/>
    <property type="molecule type" value="Genomic_DNA"/>
</dbReference>
<accession>A0AA47LQJ8</accession>
<evidence type="ECO:0000256" key="3">
    <source>
        <dbReference type="ARBA" id="ARBA00022692"/>
    </source>
</evidence>
<keyword evidence="4 6" id="KW-1133">Transmembrane helix</keyword>
<dbReference type="Gene3D" id="1.20.1250.20">
    <property type="entry name" value="MFS general substrate transporter like domains"/>
    <property type="match status" value="1"/>
</dbReference>
<evidence type="ECO:0000256" key="5">
    <source>
        <dbReference type="ARBA" id="ARBA00023136"/>
    </source>
</evidence>
<dbReference type="Proteomes" id="UP001164748">
    <property type="component" value="Chromosome"/>
</dbReference>
<dbReference type="CDD" id="cd17324">
    <property type="entry name" value="MFS_NepI_like"/>
    <property type="match status" value="1"/>
</dbReference>
<dbReference type="PANTHER" id="PTHR43124">
    <property type="entry name" value="PURINE EFFLUX PUMP PBUE"/>
    <property type="match status" value="1"/>
</dbReference>
<feature type="transmembrane region" description="Helical" evidence="6">
    <location>
        <begin position="264"/>
        <end position="284"/>
    </location>
</feature>
<feature type="transmembrane region" description="Helical" evidence="6">
    <location>
        <begin position="290"/>
        <end position="309"/>
    </location>
</feature>
<keyword evidence="3 6" id="KW-0812">Transmembrane</keyword>
<organism evidence="8 9">
    <name type="scientific">Salinivibrio kushneri</name>
    <dbReference type="NCBI Taxonomy" id="1908198"/>
    <lineage>
        <taxon>Bacteria</taxon>
        <taxon>Pseudomonadati</taxon>
        <taxon>Pseudomonadota</taxon>
        <taxon>Gammaproteobacteria</taxon>
        <taxon>Vibrionales</taxon>
        <taxon>Vibrionaceae</taxon>
        <taxon>Salinivibrio</taxon>
    </lineage>
</organism>
<dbReference type="InterPro" id="IPR020846">
    <property type="entry name" value="MFS_dom"/>
</dbReference>
<dbReference type="Pfam" id="PF07690">
    <property type="entry name" value="MFS_1"/>
    <property type="match status" value="1"/>
</dbReference>
<gene>
    <name evidence="8" type="ORF">N8M53_07930</name>
</gene>
<feature type="transmembrane region" description="Helical" evidence="6">
    <location>
        <begin position="238"/>
        <end position="257"/>
    </location>
</feature>
<feature type="transmembrane region" description="Helical" evidence="6">
    <location>
        <begin position="128"/>
        <end position="152"/>
    </location>
</feature>
<keyword evidence="2" id="KW-1003">Cell membrane</keyword>
<name>A0AA47LQJ8_9GAMM</name>
<dbReference type="AlphaFoldDB" id="A0AA47LQJ8"/>
<evidence type="ECO:0000313" key="8">
    <source>
        <dbReference type="EMBL" id="WBA07789.1"/>
    </source>
</evidence>
<dbReference type="GO" id="GO:0022857">
    <property type="term" value="F:transmembrane transporter activity"/>
    <property type="evidence" value="ECO:0007669"/>
    <property type="project" value="InterPro"/>
</dbReference>
<dbReference type="RefSeq" id="WP_269578384.1">
    <property type="nucleotide sequence ID" value="NZ_CP114588.1"/>
</dbReference>
<feature type="transmembrane region" description="Helical" evidence="6">
    <location>
        <begin position="359"/>
        <end position="381"/>
    </location>
</feature>
<reference evidence="8" key="1">
    <citation type="submission" date="2022-09" db="EMBL/GenBank/DDBJ databases">
        <authorList>
            <person name="Li Z.-J."/>
        </authorList>
    </citation>
    <scope>NUCLEOTIDE SEQUENCE</scope>
    <source>
        <strain evidence="8">TGB11</strain>
    </source>
</reference>
<evidence type="ECO:0000259" key="7">
    <source>
        <dbReference type="PROSITE" id="PS50850"/>
    </source>
</evidence>
<feature type="transmembrane region" description="Helical" evidence="6">
    <location>
        <begin position="69"/>
        <end position="92"/>
    </location>
</feature>
<protein>
    <submittedName>
        <fullName evidence="8">MFS transporter</fullName>
    </submittedName>
</protein>
<proteinExistence type="predicted"/>
<feature type="transmembrane region" description="Helical" evidence="6">
    <location>
        <begin position="98"/>
        <end position="121"/>
    </location>
</feature>
<dbReference type="PROSITE" id="PS50850">
    <property type="entry name" value="MFS"/>
    <property type="match status" value="1"/>
</dbReference>
<evidence type="ECO:0000256" key="1">
    <source>
        <dbReference type="ARBA" id="ARBA00004651"/>
    </source>
</evidence>
<dbReference type="InterPro" id="IPR011701">
    <property type="entry name" value="MFS"/>
</dbReference>
<feature type="transmembrane region" description="Helical" evidence="6">
    <location>
        <begin position="38"/>
        <end position="62"/>
    </location>
</feature>
<dbReference type="InterPro" id="IPR036259">
    <property type="entry name" value="MFS_trans_sf"/>
</dbReference>
<comment type="subcellular location">
    <subcellularLocation>
        <location evidence="1">Cell membrane</location>
        <topology evidence="1">Multi-pass membrane protein</topology>
    </subcellularLocation>
</comment>
<feature type="transmembrane region" description="Helical" evidence="6">
    <location>
        <begin position="330"/>
        <end position="353"/>
    </location>
</feature>